<keyword evidence="2" id="KW-1185">Reference proteome</keyword>
<protein>
    <recommendedName>
        <fullName evidence="3">DUF1403 family protein</fullName>
    </recommendedName>
</protein>
<evidence type="ECO:0000313" key="2">
    <source>
        <dbReference type="Proteomes" id="UP000191933"/>
    </source>
</evidence>
<dbReference type="Proteomes" id="UP000191933">
    <property type="component" value="Unassembled WGS sequence"/>
</dbReference>
<gene>
    <name evidence="1" type="ORF">AGR2A_pa40028</name>
</gene>
<dbReference type="AlphaFoldDB" id="A0A9W5F332"/>
<dbReference type="EMBL" id="FBVY01000042">
    <property type="protein sequence ID" value="CUX01976.1"/>
    <property type="molecule type" value="Genomic_DNA"/>
</dbReference>
<proteinExistence type="predicted"/>
<name>A0A9W5F332_9HYPH</name>
<dbReference type="RefSeq" id="WP_072492752.1">
    <property type="nucleotide sequence ID" value="NZ_LT009720.1"/>
</dbReference>
<reference evidence="1 2" key="1">
    <citation type="submission" date="2016-01" db="EMBL/GenBank/DDBJ databases">
        <authorList>
            <person name="Regsiter A."/>
            <person name="william w."/>
        </authorList>
    </citation>
    <scope>NUCLEOTIDE SEQUENCE [LARGE SCALE GENOMIC DNA]</scope>
    <source>
        <strain evidence="1 2">CFBP 5494</strain>
    </source>
</reference>
<comment type="caution">
    <text evidence="1">The sequence shown here is derived from an EMBL/GenBank/DDBJ whole genome shotgun (WGS) entry which is preliminary data.</text>
</comment>
<evidence type="ECO:0008006" key="3">
    <source>
        <dbReference type="Google" id="ProtNLM"/>
    </source>
</evidence>
<evidence type="ECO:0000313" key="1">
    <source>
        <dbReference type="EMBL" id="CUX01976.1"/>
    </source>
</evidence>
<dbReference type="Pfam" id="PF07183">
    <property type="entry name" value="DUF1403"/>
    <property type="match status" value="1"/>
</dbReference>
<dbReference type="InterPro" id="IPR009843">
    <property type="entry name" value="DUF1403"/>
</dbReference>
<accession>A0A9W5F332</accession>
<organism evidence="1 2">
    <name type="scientific">Agrobacterium genomosp. 2 str. CFBP 5494</name>
    <dbReference type="NCBI Taxonomy" id="1183436"/>
    <lineage>
        <taxon>Bacteria</taxon>
        <taxon>Pseudomonadati</taxon>
        <taxon>Pseudomonadota</taxon>
        <taxon>Alphaproteobacteria</taxon>
        <taxon>Hyphomicrobiales</taxon>
        <taxon>Rhizobiaceae</taxon>
        <taxon>Rhizobium/Agrobacterium group</taxon>
        <taxon>Agrobacterium</taxon>
        <taxon>Agrobacterium tumefaciens complex</taxon>
    </lineage>
</organism>
<sequence length="311" mass="33716">MVSRPRIVPDPPPSYPPVPGWARLTALGEGTGDAGYFAGAVLAALHPAARDEHPLGRLWRQRLALACATALTRQQGRPEGEAALRDHWYLTPAGGDPGPAARLLGAFRALGETRAVRTEEWYTRLPKMFELAADASLTAALEMAADYVRGPGHAVRAAAATALEVTRRRPDARSLAIWLADAVLARRLGWPAPLPLLASALRPGDWRALREGRVEAWTDACHLAYGRSGAAALDIHTDLGRRMTRLIDMASQLRGKDADATISILIREDALAAKTGKETSDRSSRRLFDRLVTLGGIRELTGRSTFRLYGL</sequence>